<dbReference type="SUPFAM" id="SSF52317">
    <property type="entry name" value="Class I glutamine amidotransferase-like"/>
    <property type="match status" value="1"/>
</dbReference>
<keyword evidence="4" id="KW-1185">Reference proteome</keyword>
<dbReference type="InterPro" id="IPR002818">
    <property type="entry name" value="DJ-1/PfpI"/>
</dbReference>
<evidence type="ECO:0000313" key="3">
    <source>
        <dbReference type="EMBL" id="KAB0584435.1"/>
    </source>
</evidence>
<dbReference type="PANTHER" id="PTHR42733">
    <property type="entry name" value="DJ-1 PROTEIN"/>
    <property type="match status" value="1"/>
</dbReference>
<evidence type="ECO:0000313" key="4">
    <source>
        <dbReference type="Proteomes" id="UP000430120"/>
    </source>
</evidence>
<name>A0A643FFP5_IDEDE</name>
<dbReference type="Pfam" id="PF01965">
    <property type="entry name" value="DJ-1_PfpI"/>
    <property type="match status" value="1"/>
</dbReference>
<dbReference type="PANTHER" id="PTHR42733:SF2">
    <property type="entry name" value="DJ-1_THIJ_PFPI FAMILY PROTEIN"/>
    <property type="match status" value="1"/>
</dbReference>
<comment type="caution">
    <text evidence="3">The sequence shown here is derived from an EMBL/GenBank/DDBJ whole genome shotgun (WGS) entry which is preliminary data.</text>
</comment>
<dbReference type="NCBIfam" id="TIGR01382">
    <property type="entry name" value="PfpI"/>
    <property type="match status" value="1"/>
</dbReference>
<dbReference type="PROSITE" id="PS51276">
    <property type="entry name" value="PEPTIDASE_C56_PFPI"/>
    <property type="match status" value="1"/>
</dbReference>
<evidence type="ECO:0000256" key="1">
    <source>
        <dbReference type="ARBA" id="ARBA00008542"/>
    </source>
</evidence>
<dbReference type="InterPro" id="IPR006286">
    <property type="entry name" value="C56_PfpI-like"/>
</dbReference>
<dbReference type="RefSeq" id="WP_022982413.1">
    <property type="nucleotide sequence ID" value="NZ_CP088081.1"/>
</dbReference>
<dbReference type="InterPro" id="IPR029062">
    <property type="entry name" value="Class_I_gatase-like"/>
</dbReference>
<proteinExistence type="inferred from homology"/>
<protein>
    <submittedName>
        <fullName evidence="3">DJ-1/PfpI family protein</fullName>
    </submittedName>
</protein>
<dbReference type="OrthoDB" id="9792284at2"/>
<reference evidence="3 4" key="1">
    <citation type="submission" date="2019-09" db="EMBL/GenBank/DDBJ databases">
        <title>Draft genome sequences of 48 bacterial type strains from the CCUG.</title>
        <authorList>
            <person name="Tunovic T."/>
            <person name="Pineiro-Iglesias B."/>
            <person name="Unosson C."/>
            <person name="Inganas E."/>
            <person name="Ohlen M."/>
            <person name="Cardew S."/>
            <person name="Jensie-Markopoulos S."/>
            <person name="Salva-Serra F."/>
            <person name="Jaen-Luchoro D."/>
            <person name="Karlsson R."/>
            <person name="Svensson-Stadler L."/>
            <person name="Chun J."/>
            <person name="Moore E."/>
        </authorList>
    </citation>
    <scope>NUCLEOTIDE SEQUENCE [LARGE SCALE GENOMIC DNA]</scope>
    <source>
        <strain evidence="3 4">CCUG 30977</strain>
    </source>
</reference>
<sequence length="192" mass="20643">MPKKILMLCGDYAEDYETMVPFQALQAVGHTVHAVAPDKKAGDWVHTAVHDFEGAQTYSEKPGHHFTLNASFAEVKPEAYDALVIPGGRAPEYLRMNARVVEITRHFLAADKPVAAVCHGAQLLAATGLLKGRRVSAYPACQVEVELAGAEYCGIPVDAAITDGKLVTAPAWPAHPAWIGQFLAVLGTRIET</sequence>
<feature type="domain" description="DJ-1/PfpI" evidence="2">
    <location>
        <begin position="3"/>
        <end position="183"/>
    </location>
</feature>
<comment type="similarity">
    <text evidence="1">Belongs to the peptidase C56 family.</text>
</comment>
<dbReference type="Gene3D" id="3.40.50.880">
    <property type="match status" value="1"/>
</dbReference>
<dbReference type="AlphaFoldDB" id="A0A643FFP5"/>
<accession>A0A643FFP5</accession>
<dbReference type="EMBL" id="VZPB01000006">
    <property type="protein sequence ID" value="KAB0584435.1"/>
    <property type="molecule type" value="Genomic_DNA"/>
</dbReference>
<dbReference type="Proteomes" id="UP000430120">
    <property type="component" value="Unassembled WGS sequence"/>
</dbReference>
<evidence type="ECO:0000259" key="2">
    <source>
        <dbReference type="Pfam" id="PF01965"/>
    </source>
</evidence>
<gene>
    <name evidence="3" type="ORF">F7Q92_04265</name>
</gene>
<organism evidence="3 4">
    <name type="scientific">Ideonella dechloratans</name>
    <dbReference type="NCBI Taxonomy" id="36863"/>
    <lineage>
        <taxon>Bacteria</taxon>
        <taxon>Pseudomonadati</taxon>
        <taxon>Pseudomonadota</taxon>
        <taxon>Betaproteobacteria</taxon>
        <taxon>Burkholderiales</taxon>
        <taxon>Sphaerotilaceae</taxon>
        <taxon>Ideonella</taxon>
    </lineage>
</organism>
<dbReference type="CDD" id="cd03169">
    <property type="entry name" value="GATase1_PfpI_1"/>
    <property type="match status" value="1"/>
</dbReference>